<name>R2QDN3_9ENTE</name>
<accession>R2QDN3</accession>
<dbReference type="EMBL" id="AJAQ01000015">
    <property type="protein sequence ID" value="EOH94512.1"/>
    <property type="molecule type" value="Genomic_DNA"/>
</dbReference>
<feature type="transmembrane region" description="Helical" evidence="2">
    <location>
        <begin position="45"/>
        <end position="64"/>
    </location>
</feature>
<feature type="domain" description="Sensor histidine kinase NatK-like C-terminal" evidence="3">
    <location>
        <begin position="347"/>
        <end position="451"/>
    </location>
</feature>
<feature type="coiled-coil region" evidence="1">
    <location>
        <begin position="353"/>
        <end position="380"/>
    </location>
</feature>
<dbReference type="GO" id="GO:0042802">
    <property type="term" value="F:identical protein binding"/>
    <property type="evidence" value="ECO:0007669"/>
    <property type="project" value="TreeGrafter"/>
</dbReference>
<feature type="transmembrane region" description="Helical" evidence="2">
    <location>
        <begin position="144"/>
        <end position="164"/>
    </location>
</feature>
<protein>
    <recommendedName>
        <fullName evidence="3">Sensor histidine kinase NatK-like C-terminal domain-containing protein</fullName>
    </recommendedName>
</protein>
<feature type="transmembrane region" description="Helical" evidence="2">
    <location>
        <begin position="76"/>
        <end position="93"/>
    </location>
</feature>
<dbReference type="InterPro" id="IPR036890">
    <property type="entry name" value="HATPase_C_sf"/>
</dbReference>
<dbReference type="PATRIC" id="fig|1158607.3.peg.2219"/>
<evidence type="ECO:0000256" key="2">
    <source>
        <dbReference type="SAM" id="Phobius"/>
    </source>
</evidence>
<keyword evidence="2" id="KW-0472">Membrane</keyword>
<dbReference type="RefSeq" id="WP_010757238.1">
    <property type="nucleotide sequence ID" value="NZ_ASWD01000001.1"/>
</dbReference>
<keyword evidence="2" id="KW-1133">Transmembrane helix</keyword>
<comment type="caution">
    <text evidence="4">The sequence shown here is derived from an EMBL/GenBank/DDBJ whole genome shotgun (WGS) entry which is preliminary data.</text>
</comment>
<organism evidence="4 5">
    <name type="scientific">Enterococcus pallens ATCC BAA-351</name>
    <dbReference type="NCBI Taxonomy" id="1158607"/>
    <lineage>
        <taxon>Bacteria</taxon>
        <taxon>Bacillati</taxon>
        <taxon>Bacillota</taxon>
        <taxon>Bacilli</taxon>
        <taxon>Lactobacillales</taxon>
        <taxon>Enterococcaceae</taxon>
        <taxon>Enterococcus</taxon>
    </lineage>
</organism>
<dbReference type="SUPFAM" id="SSF55874">
    <property type="entry name" value="ATPase domain of HSP90 chaperone/DNA topoisomerase II/histidine kinase"/>
    <property type="match status" value="1"/>
</dbReference>
<evidence type="ECO:0000313" key="4">
    <source>
        <dbReference type="EMBL" id="EOH94512.1"/>
    </source>
</evidence>
<feature type="transmembrane region" description="Helical" evidence="2">
    <location>
        <begin position="176"/>
        <end position="193"/>
    </location>
</feature>
<dbReference type="AlphaFoldDB" id="R2QDN3"/>
<keyword evidence="2" id="KW-0812">Transmembrane</keyword>
<dbReference type="Proteomes" id="UP000013782">
    <property type="component" value="Unassembled WGS sequence"/>
</dbReference>
<evidence type="ECO:0000313" key="5">
    <source>
        <dbReference type="Proteomes" id="UP000013782"/>
    </source>
</evidence>
<dbReference type="STRING" id="160454.RV10_GL003127"/>
<dbReference type="PANTHER" id="PTHR40448:SF1">
    <property type="entry name" value="TWO-COMPONENT SENSOR HISTIDINE KINASE"/>
    <property type="match status" value="1"/>
</dbReference>
<feature type="transmembrane region" description="Helical" evidence="2">
    <location>
        <begin position="105"/>
        <end position="124"/>
    </location>
</feature>
<dbReference type="OrthoDB" id="1652078at2"/>
<evidence type="ECO:0000256" key="1">
    <source>
        <dbReference type="SAM" id="Coils"/>
    </source>
</evidence>
<dbReference type="Pfam" id="PF14501">
    <property type="entry name" value="HATPase_c_5"/>
    <property type="match status" value="1"/>
</dbReference>
<keyword evidence="1" id="KW-0175">Coiled coil</keyword>
<dbReference type="HOGENOM" id="CLU_046138_5_0_9"/>
<dbReference type="eggNOG" id="COG3290">
    <property type="taxonomic scope" value="Bacteria"/>
</dbReference>
<reference evidence="4 5" key="1">
    <citation type="submission" date="2013-02" db="EMBL/GenBank/DDBJ databases">
        <title>The Genome Sequence of Enterococcus pallens BAA-351.</title>
        <authorList>
            <consortium name="The Broad Institute Genome Sequencing Platform"/>
            <consortium name="The Broad Institute Genome Sequencing Center for Infectious Disease"/>
            <person name="Earl A.M."/>
            <person name="Gilmore M.S."/>
            <person name="Lebreton F."/>
            <person name="Walker B."/>
            <person name="Young S.K."/>
            <person name="Zeng Q."/>
            <person name="Gargeya S."/>
            <person name="Fitzgerald M."/>
            <person name="Haas B."/>
            <person name="Abouelleil A."/>
            <person name="Alvarado L."/>
            <person name="Arachchi H.M."/>
            <person name="Berlin A.M."/>
            <person name="Chapman S.B."/>
            <person name="Dewar J."/>
            <person name="Goldberg J."/>
            <person name="Griggs A."/>
            <person name="Gujja S."/>
            <person name="Hansen M."/>
            <person name="Howarth C."/>
            <person name="Imamovic A."/>
            <person name="Larimer J."/>
            <person name="McCowan C."/>
            <person name="Murphy C."/>
            <person name="Neiman D."/>
            <person name="Pearson M."/>
            <person name="Priest M."/>
            <person name="Roberts A."/>
            <person name="Saif S."/>
            <person name="Shea T."/>
            <person name="Sisk P."/>
            <person name="Sykes S."/>
            <person name="Wortman J."/>
            <person name="Nusbaum C."/>
            <person name="Birren B."/>
        </authorList>
    </citation>
    <scope>NUCLEOTIDE SEQUENCE [LARGE SCALE GENOMIC DNA]</scope>
    <source>
        <strain evidence="4 5">ATCC BAA-351</strain>
    </source>
</reference>
<feature type="transmembrane region" description="Helical" evidence="2">
    <location>
        <begin position="205"/>
        <end position="226"/>
    </location>
</feature>
<dbReference type="PANTHER" id="PTHR40448">
    <property type="entry name" value="TWO-COMPONENT SENSOR HISTIDINE KINASE"/>
    <property type="match status" value="1"/>
</dbReference>
<dbReference type="InterPro" id="IPR032834">
    <property type="entry name" value="NatK-like_C"/>
</dbReference>
<dbReference type="Gene3D" id="3.30.565.10">
    <property type="entry name" value="Histidine kinase-like ATPase, C-terminal domain"/>
    <property type="match status" value="1"/>
</dbReference>
<gene>
    <name evidence="4" type="ORF">UAU_02247</name>
</gene>
<evidence type="ECO:0000259" key="3">
    <source>
        <dbReference type="Pfam" id="PF14501"/>
    </source>
</evidence>
<keyword evidence="5" id="KW-1185">Reference proteome</keyword>
<proteinExistence type="predicted"/>
<sequence>MFMSFGRVMEFFILNSLTYFFVKWFTIELFTFFTGRKLTRKQTMLCLLLFILLVIFPVSFFTEIGADGWMTERSSTILNVIMLIGELVFYLYLNRGITLRGISAFFVVQTLLGVFDGFSNLFVGRMIEHLGLTFPWPAIINRDIVMPLFYLLFIKLIHSVNLFPFINSLFETRKRAILSTLAFLFLVNLNSMIELLAPEFTKEYPFAHNLFIFILVCFLMIFCAFYKNAQLRIAEQEATLLQQEGYVKSLESIQRDMRTLQHDYKNILSGLYLQSEEGKTEEIKAYLNQTLGQLDENVANKIKETTHLSNIQVSAVKSMLLTKLAAMEQQGIQCNLEVSEPIKNINMDLNDFVRCLGILLDNAMEEVQQLQAEAAKLDVILSNEAEDLTVIIKNPTREKPLIHQIWQEGFSTKGNNRGVGLFSYQRILSKYQHVYKQTVAKDNEFVQILTIKN</sequence>
<feature type="transmembrane region" description="Helical" evidence="2">
    <location>
        <begin position="12"/>
        <end position="33"/>
    </location>
</feature>